<dbReference type="Gene3D" id="3.30.1360.120">
    <property type="entry name" value="Probable tRNA modification gtpase trme, domain 1"/>
    <property type="match status" value="1"/>
</dbReference>
<accession>A0A1D9MB35</accession>
<dbReference type="RefSeq" id="WP_071165862.1">
    <property type="nucleotide sequence ID" value="NZ_CP017781.1"/>
</dbReference>
<dbReference type="Proteomes" id="UP000176562">
    <property type="component" value="Chromosome"/>
</dbReference>
<sequence>MSEAVSALNGKSHKGFCEVAEAGLTGMVTIRADLGSAALAAALGGLGLSVPAPRGVVSAGGLTLGWMSPDELMLVCDYAAAGGIAADLAAALAGEHALVVNVSDMRARFTIKGARADEVIMKLSPADIARLPEGEIRRSRAAQVAVAFWRSGPEEISVVGFRSVAGYILGLLEVSSRKGGEIF</sequence>
<dbReference type="Pfam" id="PF04268">
    <property type="entry name" value="SoxG"/>
    <property type="match status" value="1"/>
</dbReference>
<evidence type="ECO:0000313" key="1">
    <source>
        <dbReference type="EMBL" id="AOZ69000.1"/>
    </source>
</evidence>
<dbReference type="InterPro" id="IPR007375">
    <property type="entry name" value="SoxG"/>
</dbReference>
<proteinExistence type="predicted"/>
<reference evidence="1 2" key="1">
    <citation type="submission" date="2016-10" db="EMBL/GenBank/DDBJ databases">
        <title>Rhodobacter sp. LPB0142, isolated from sea water.</title>
        <authorList>
            <person name="Kim E."/>
            <person name="Yi H."/>
        </authorList>
    </citation>
    <scope>NUCLEOTIDE SEQUENCE [LARGE SCALE GENOMIC DNA]</scope>
    <source>
        <strain evidence="1 2">LPB0142</strain>
    </source>
</reference>
<evidence type="ECO:0008006" key="3">
    <source>
        <dbReference type="Google" id="ProtNLM"/>
    </source>
</evidence>
<dbReference type="SUPFAM" id="SSF103025">
    <property type="entry name" value="Folate-binding domain"/>
    <property type="match status" value="1"/>
</dbReference>
<gene>
    <name evidence="1" type="ORF">LPB142_06425</name>
</gene>
<dbReference type="EMBL" id="CP017781">
    <property type="protein sequence ID" value="AOZ69000.1"/>
    <property type="molecule type" value="Genomic_DNA"/>
</dbReference>
<organism evidence="1 2">
    <name type="scientific">Rhodobacter xanthinilyticus</name>
    <dbReference type="NCBI Taxonomy" id="1850250"/>
    <lineage>
        <taxon>Bacteria</taxon>
        <taxon>Pseudomonadati</taxon>
        <taxon>Pseudomonadota</taxon>
        <taxon>Alphaproteobacteria</taxon>
        <taxon>Rhodobacterales</taxon>
        <taxon>Rhodobacter group</taxon>
        <taxon>Rhodobacter</taxon>
    </lineage>
</organism>
<dbReference type="STRING" id="1850250.LPB142_06425"/>
<dbReference type="AlphaFoldDB" id="A0A1D9MB35"/>
<name>A0A1D9MB35_9RHOB</name>
<dbReference type="Gene3D" id="3.30.70.1520">
    <property type="entry name" value="Heterotetrameric sarcosine oxidase"/>
    <property type="match status" value="1"/>
</dbReference>
<evidence type="ECO:0000313" key="2">
    <source>
        <dbReference type="Proteomes" id="UP000176562"/>
    </source>
</evidence>
<dbReference type="KEGG" id="rhp:LPB142_06425"/>
<dbReference type="InterPro" id="IPR027266">
    <property type="entry name" value="TrmE/GcvT-like"/>
</dbReference>
<keyword evidence="2" id="KW-1185">Reference proteome</keyword>
<protein>
    <recommendedName>
        <fullName evidence="3">Sarcosine oxidase subunit gamma</fullName>
    </recommendedName>
</protein>